<evidence type="ECO:0000259" key="4">
    <source>
        <dbReference type="Pfam" id="PF01047"/>
    </source>
</evidence>
<proteinExistence type="predicted"/>
<dbReference type="PANTHER" id="PTHR38465:SF1">
    <property type="entry name" value="HTH-TYPE TRANSCRIPTIONAL REGULATOR MJ1563-RELATED"/>
    <property type="match status" value="1"/>
</dbReference>
<protein>
    <submittedName>
        <fullName evidence="5">MarR family transcriptional regulator</fullName>
    </submittedName>
</protein>
<dbReference type="InterPro" id="IPR036390">
    <property type="entry name" value="WH_DNA-bd_sf"/>
</dbReference>
<dbReference type="PANTHER" id="PTHR38465">
    <property type="entry name" value="HTH-TYPE TRANSCRIPTIONAL REGULATOR MJ1563-RELATED"/>
    <property type="match status" value="1"/>
</dbReference>
<evidence type="ECO:0000256" key="1">
    <source>
        <dbReference type="ARBA" id="ARBA00023015"/>
    </source>
</evidence>
<dbReference type="Gene3D" id="1.10.10.10">
    <property type="entry name" value="Winged helix-like DNA-binding domain superfamily/Winged helix DNA-binding domain"/>
    <property type="match status" value="1"/>
</dbReference>
<reference evidence="5 6" key="1">
    <citation type="submission" date="2019-12" db="EMBL/GenBank/DDBJ databases">
        <authorList>
            <person name="Huq M.A."/>
        </authorList>
    </citation>
    <scope>NUCLEOTIDE SEQUENCE [LARGE SCALE GENOMIC DNA]</scope>
    <source>
        <strain evidence="5 6">MAH-34</strain>
    </source>
</reference>
<sequence>MLHNVHNIDFCQYFDIKVDWLFFFDYNYHYHLNFSQRRRVAMDQHEQTFSEWKQTISDFMSLNYEKKGFSPLVGKIFAQLMFATCPLSLQDIVEQLGVTKAAVSIQIRNMERMGMCKKMPSSNDRRDYYYVSESYSLNHVRKIVQDLELFHKWAEKTVQEIPNIETCSSEQKESLEHFSQRFSLLAAMYDMLHPMIKEVEEKWEQCVVDRKKAREKNT</sequence>
<dbReference type="Proteomes" id="UP000467637">
    <property type="component" value="Unassembled WGS sequence"/>
</dbReference>
<gene>
    <name evidence="5" type="ORF">GON05_06390</name>
</gene>
<evidence type="ECO:0000313" key="6">
    <source>
        <dbReference type="Proteomes" id="UP000467637"/>
    </source>
</evidence>
<comment type="caution">
    <text evidence="5">The sequence shown here is derived from an EMBL/GenBank/DDBJ whole genome shotgun (WGS) entry which is preliminary data.</text>
</comment>
<name>A0ABW9U2Q0_9BACL</name>
<evidence type="ECO:0000313" key="5">
    <source>
        <dbReference type="EMBL" id="MVQ34278.1"/>
    </source>
</evidence>
<keyword evidence="2" id="KW-0238">DNA-binding</keyword>
<feature type="domain" description="HTH marR-type" evidence="4">
    <location>
        <begin position="86"/>
        <end position="126"/>
    </location>
</feature>
<evidence type="ECO:0000256" key="2">
    <source>
        <dbReference type="ARBA" id="ARBA00023125"/>
    </source>
</evidence>
<accession>A0ABW9U2Q0</accession>
<dbReference type="InterPro" id="IPR000835">
    <property type="entry name" value="HTH_MarR-typ"/>
</dbReference>
<evidence type="ECO:0000256" key="3">
    <source>
        <dbReference type="ARBA" id="ARBA00023163"/>
    </source>
</evidence>
<keyword evidence="6" id="KW-1185">Reference proteome</keyword>
<dbReference type="InterPro" id="IPR052362">
    <property type="entry name" value="HTH-GbsR_regulator"/>
</dbReference>
<organism evidence="5 6">
    <name type="scientific">Paenibacillus anseongense</name>
    <dbReference type="NCBI Taxonomy" id="2682845"/>
    <lineage>
        <taxon>Bacteria</taxon>
        <taxon>Bacillati</taxon>
        <taxon>Bacillota</taxon>
        <taxon>Bacilli</taxon>
        <taxon>Bacillales</taxon>
        <taxon>Paenibacillaceae</taxon>
        <taxon>Paenibacillus</taxon>
    </lineage>
</organism>
<keyword evidence="1" id="KW-0805">Transcription regulation</keyword>
<dbReference type="SUPFAM" id="SSF46785">
    <property type="entry name" value="Winged helix' DNA-binding domain"/>
    <property type="match status" value="1"/>
</dbReference>
<dbReference type="Pfam" id="PF01047">
    <property type="entry name" value="MarR"/>
    <property type="match status" value="1"/>
</dbReference>
<keyword evidence="3" id="KW-0804">Transcription</keyword>
<dbReference type="InterPro" id="IPR036388">
    <property type="entry name" value="WH-like_DNA-bd_sf"/>
</dbReference>
<dbReference type="EMBL" id="WSEM01000006">
    <property type="protein sequence ID" value="MVQ34278.1"/>
    <property type="molecule type" value="Genomic_DNA"/>
</dbReference>